<proteinExistence type="predicted"/>
<name>A0ABS5FY79_9BRAD</name>
<reference evidence="2" key="1">
    <citation type="journal article" date="2021" name="ISME J.">
        <title>Evolutionary origin and ecological implication of a unique nif island in free-living Bradyrhizobium lineages.</title>
        <authorList>
            <person name="Tao J."/>
        </authorList>
    </citation>
    <scope>NUCLEOTIDE SEQUENCE [LARGE SCALE GENOMIC DNA]</scope>
    <source>
        <strain evidence="2">SZCCT0434</strain>
    </source>
</reference>
<evidence type="ECO:0000313" key="2">
    <source>
        <dbReference type="Proteomes" id="UP001315278"/>
    </source>
</evidence>
<accession>A0ABS5FY79</accession>
<sequence length="87" mass="9567">MTNQVFNHSSVDAFTSFTYFENEDPANSAIFVFKDNTGKMLMLSTTLKIAAEMRTLLNEAFTQMEQADAGPLADLLTTATEPGLKPN</sequence>
<evidence type="ECO:0008006" key="3">
    <source>
        <dbReference type="Google" id="ProtNLM"/>
    </source>
</evidence>
<comment type="caution">
    <text evidence="1">The sequence shown here is derived from an EMBL/GenBank/DDBJ whole genome shotgun (WGS) entry which is preliminary data.</text>
</comment>
<dbReference type="Proteomes" id="UP001315278">
    <property type="component" value="Unassembled WGS sequence"/>
</dbReference>
<dbReference type="EMBL" id="JAFCJH010000107">
    <property type="protein sequence ID" value="MBR0801770.1"/>
    <property type="molecule type" value="Genomic_DNA"/>
</dbReference>
<evidence type="ECO:0000313" key="1">
    <source>
        <dbReference type="EMBL" id="MBR0801770.1"/>
    </source>
</evidence>
<protein>
    <recommendedName>
        <fullName evidence="3">DUF3467 domain-containing protein</fullName>
    </recommendedName>
</protein>
<organism evidence="1 2">
    <name type="scientific">Bradyrhizobium jicamae</name>
    <dbReference type="NCBI Taxonomy" id="280332"/>
    <lineage>
        <taxon>Bacteria</taxon>
        <taxon>Pseudomonadati</taxon>
        <taxon>Pseudomonadota</taxon>
        <taxon>Alphaproteobacteria</taxon>
        <taxon>Hyphomicrobiales</taxon>
        <taxon>Nitrobacteraceae</taxon>
        <taxon>Bradyrhizobium</taxon>
    </lineage>
</organism>
<keyword evidence="2" id="KW-1185">Reference proteome</keyword>
<dbReference type="RefSeq" id="WP_212495685.1">
    <property type="nucleotide sequence ID" value="NZ_JAFCJH010000107.1"/>
</dbReference>
<gene>
    <name evidence="1" type="ORF">JQ615_41255</name>
</gene>